<proteinExistence type="predicted"/>
<comment type="caution">
    <text evidence="1">The sequence shown here is derived from an EMBL/GenBank/DDBJ whole genome shotgun (WGS) entry which is preliminary data.</text>
</comment>
<name>A0AA37WFL2_9BACT</name>
<dbReference type="Proteomes" id="UP001156666">
    <property type="component" value="Unassembled WGS sequence"/>
</dbReference>
<organism evidence="1 2">
    <name type="scientific">Portibacter lacus</name>
    <dbReference type="NCBI Taxonomy" id="1099794"/>
    <lineage>
        <taxon>Bacteria</taxon>
        <taxon>Pseudomonadati</taxon>
        <taxon>Bacteroidota</taxon>
        <taxon>Saprospiria</taxon>
        <taxon>Saprospirales</taxon>
        <taxon>Haliscomenobacteraceae</taxon>
        <taxon>Portibacter</taxon>
    </lineage>
</organism>
<dbReference type="EMBL" id="BSOH01000014">
    <property type="protein sequence ID" value="GLR17804.1"/>
    <property type="molecule type" value="Genomic_DNA"/>
</dbReference>
<accession>A0AA37WFL2</accession>
<evidence type="ECO:0000313" key="2">
    <source>
        <dbReference type="Proteomes" id="UP001156666"/>
    </source>
</evidence>
<reference evidence="1" key="2">
    <citation type="submission" date="2023-01" db="EMBL/GenBank/DDBJ databases">
        <title>Draft genome sequence of Portibacter lacus strain NBRC 108769.</title>
        <authorList>
            <person name="Sun Q."/>
            <person name="Mori K."/>
        </authorList>
    </citation>
    <scope>NUCLEOTIDE SEQUENCE</scope>
    <source>
        <strain evidence="1">NBRC 108769</strain>
    </source>
</reference>
<evidence type="ECO:0008006" key="3">
    <source>
        <dbReference type="Google" id="ProtNLM"/>
    </source>
</evidence>
<dbReference type="AlphaFoldDB" id="A0AA37WFL2"/>
<keyword evidence="2" id="KW-1185">Reference proteome</keyword>
<reference evidence="1" key="1">
    <citation type="journal article" date="2014" name="Int. J. Syst. Evol. Microbiol.">
        <title>Complete genome sequence of Corynebacterium casei LMG S-19264T (=DSM 44701T), isolated from a smear-ripened cheese.</title>
        <authorList>
            <consortium name="US DOE Joint Genome Institute (JGI-PGF)"/>
            <person name="Walter F."/>
            <person name="Albersmeier A."/>
            <person name="Kalinowski J."/>
            <person name="Ruckert C."/>
        </authorList>
    </citation>
    <scope>NUCLEOTIDE SEQUENCE</scope>
    <source>
        <strain evidence="1">NBRC 108769</strain>
    </source>
</reference>
<protein>
    <recommendedName>
        <fullName evidence="3">Aspartate kinase</fullName>
    </recommendedName>
</protein>
<sequence length="202" mass="23142">MKEAIHEGLVNVSSLARKIQPEVEQQLRKPVRSGAIIMAINRIHVDKNFKYQNRLKAYIAKLGDLIVKTNLTIYTYANTKTLSSSQLNLFNHIENDMDAFCTFSQGVSERTLLVNEKIEGIVEDYFKEEVLISRMPDLSSITIKLAQESTEISGIYYYILKQLAWENVPLVEVLSTTNEFTLIMENQYVEQGISLLMNMKRG</sequence>
<evidence type="ECO:0000313" key="1">
    <source>
        <dbReference type="EMBL" id="GLR17804.1"/>
    </source>
</evidence>
<gene>
    <name evidence="1" type="ORF">GCM10007940_24190</name>
</gene>